<keyword evidence="1" id="KW-0805">Transcription regulation</keyword>
<dbReference type="Proteomes" id="UP000509535">
    <property type="component" value="Chromosome"/>
</dbReference>
<dbReference type="InterPro" id="IPR018062">
    <property type="entry name" value="HTH_AraC-typ_CS"/>
</dbReference>
<feature type="domain" description="HTH araC/xylS-type" evidence="4">
    <location>
        <begin position="190"/>
        <end position="289"/>
    </location>
</feature>
<dbReference type="SUPFAM" id="SSF46689">
    <property type="entry name" value="Homeodomain-like"/>
    <property type="match status" value="1"/>
</dbReference>
<dbReference type="SUPFAM" id="SSF51215">
    <property type="entry name" value="Regulatory protein AraC"/>
    <property type="match status" value="1"/>
</dbReference>
<sequence length="290" mass="33702">MLGKYGKMLGRRQNMLVFSEYQTGTIDLSLSFYGYEECTPSYSFGPAIRDTYVLHYITKGKGQFHYKGKIVDLKTGDLFLLKPNELTFYQADKEEPWSYYWLGMTGGRVYDYFNHSQIAEDCYLLANQERKTDRIGKIVENLVYFAEQTKSNQVAQLHIMGQLYELLFHLGSVAYKPQANTLSASQQLYLACKQIIDTQYPNPNLSIQDMAIKLSVHRSYLTTIFKEEQQSSPKEYLEYVRMHRAKQLLKSTCEPIQFIAYSVGFSDPLYFSKAFKKYFGFSPSSFREQS</sequence>
<dbReference type="GO" id="GO:0003700">
    <property type="term" value="F:DNA-binding transcription factor activity"/>
    <property type="evidence" value="ECO:0007669"/>
    <property type="project" value="InterPro"/>
</dbReference>
<dbReference type="InterPro" id="IPR018060">
    <property type="entry name" value="HTH_AraC"/>
</dbReference>
<dbReference type="PRINTS" id="PR00032">
    <property type="entry name" value="HTHARAC"/>
</dbReference>
<keyword evidence="2" id="KW-0238">DNA-binding</keyword>
<dbReference type="Pfam" id="PF02311">
    <property type="entry name" value="AraC_binding"/>
    <property type="match status" value="1"/>
</dbReference>
<proteinExistence type="predicted"/>
<evidence type="ECO:0000313" key="5">
    <source>
        <dbReference type="EMBL" id="QLB50271.1"/>
    </source>
</evidence>
<dbReference type="InterPro" id="IPR003313">
    <property type="entry name" value="AraC-bd"/>
</dbReference>
<keyword evidence="3" id="KW-0804">Transcription</keyword>
<dbReference type="InterPro" id="IPR037923">
    <property type="entry name" value="HTH-like"/>
</dbReference>
<dbReference type="PROSITE" id="PS00041">
    <property type="entry name" value="HTH_ARAC_FAMILY_1"/>
    <property type="match status" value="1"/>
</dbReference>
<accession>A0A7H8V1H0</accession>
<dbReference type="AlphaFoldDB" id="A0A7H8V1H0"/>
<dbReference type="GO" id="GO:0043565">
    <property type="term" value="F:sequence-specific DNA binding"/>
    <property type="evidence" value="ECO:0007669"/>
    <property type="project" value="InterPro"/>
</dbReference>
<evidence type="ECO:0000259" key="4">
    <source>
        <dbReference type="PROSITE" id="PS01124"/>
    </source>
</evidence>
<dbReference type="SMART" id="SM00342">
    <property type="entry name" value="HTH_ARAC"/>
    <property type="match status" value="1"/>
</dbReference>
<name>A0A7H8V1H0_STRSA</name>
<reference evidence="5 6" key="1">
    <citation type="submission" date="2019-06" db="EMBL/GenBank/DDBJ databases">
        <title>The organization of the Streptococcus sanguinis genomes.</title>
        <authorList>
            <person name="Wang H.Y."/>
            <person name="Chen Y.Y.M."/>
            <person name="Wu C.H."/>
        </authorList>
    </citation>
    <scope>NUCLEOTIDE SEQUENCE [LARGE SCALE GENOMIC DNA]</scope>
    <source>
        <strain evidence="5 6">CGMH058</strain>
    </source>
</reference>
<organism evidence="5 6">
    <name type="scientific">Streptococcus sanguinis</name>
    <dbReference type="NCBI Taxonomy" id="1305"/>
    <lineage>
        <taxon>Bacteria</taxon>
        <taxon>Bacillati</taxon>
        <taxon>Bacillota</taxon>
        <taxon>Bacilli</taxon>
        <taxon>Lactobacillales</taxon>
        <taxon>Streptococcaceae</taxon>
        <taxon>Streptococcus</taxon>
    </lineage>
</organism>
<evidence type="ECO:0000256" key="2">
    <source>
        <dbReference type="ARBA" id="ARBA00023125"/>
    </source>
</evidence>
<dbReference type="InterPro" id="IPR009057">
    <property type="entry name" value="Homeodomain-like_sf"/>
</dbReference>
<dbReference type="Pfam" id="PF12833">
    <property type="entry name" value="HTH_18"/>
    <property type="match status" value="1"/>
</dbReference>
<evidence type="ECO:0000313" key="6">
    <source>
        <dbReference type="Proteomes" id="UP000509535"/>
    </source>
</evidence>
<dbReference type="PANTHER" id="PTHR43280:SF30">
    <property type="entry name" value="MMSAB OPERON REGULATORY PROTEIN"/>
    <property type="match status" value="1"/>
</dbReference>
<protein>
    <submittedName>
        <fullName evidence="5">AraC family transcriptional regulator</fullName>
    </submittedName>
</protein>
<evidence type="ECO:0000256" key="1">
    <source>
        <dbReference type="ARBA" id="ARBA00023015"/>
    </source>
</evidence>
<dbReference type="Gene3D" id="1.10.10.60">
    <property type="entry name" value="Homeodomain-like"/>
    <property type="match status" value="2"/>
</dbReference>
<dbReference type="Gene3D" id="2.60.120.280">
    <property type="entry name" value="Regulatory protein AraC"/>
    <property type="match status" value="1"/>
</dbReference>
<dbReference type="EMBL" id="CP040798">
    <property type="protein sequence ID" value="QLB50271.1"/>
    <property type="molecule type" value="Genomic_DNA"/>
</dbReference>
<gene>
    <name evidence="5" type="ORF">FDP16_07000</name>
</gene>
<dbReference type="CDD" id="cd06986">
    <property type="entry name" value="cupin_MmsR-like_N"/>
    <property type="match status" value="1"/>
</dbReference>
<dbReference type="InterPro" id="IPR020449">
    <property type="entry name" value="Tscrpt_reg_AraC-type_HTH"/>
</dbReference>
<dbReference type="PROSITE" id="PS01124">
    <property type="entry name" value="HTH_ARAC_FAMILY_2"/>
    <property type="match status" value="1"/>
</dbReference>
<dbReference type="PANTHER" id="PTHR43280">
    <property type="entry name" value="ARAC-FAMILY TRANSCRIPTIONAL REGULATOR"/>
    <property type="match status" value="1"/>
</dbReference>
<evidence type="ECO:0000256" key="3">
    <source>
        <dbReference type="ARBA" id="ARBA00023163"/>
    </source>
</evidence>